<dbReference type="Gene3D" id="1.10.3210.10">
    <property type="entry name" value="Hypothetical protein af1432"/>
    <property type="match status" value="1"/>
</dbReference>
<dbReference type="SUPFAM" id="SSF109604">
    <property type="entry name" value="HD-domain/PDEase-like"/>
    <property type="match status" value="1"/>
</dbReference>
<evidence type="ECO:0000313" key="1">
    <source>
        <dbReference type="EMBL" id="AEH88159.1"/>
    </source>
</evidence>
<dbReference type="HOGENOM" id="CLU_1213487_0_0_5"/>
<dbReference type="AlphaFoldDB" id="F7XZU5"/>
<organism evidence="1 2">
    <name type="scientific">Mesorhizobium opportunistum (strain LMG 24607 / HAMBI 3007 / WSM2075)</name>
    <dbReference type="NCBI Taxonomy" id="536019"/>
    <lineage>
        <taxon>Bacteria</taxon>
        <taxon>Pseudomonadati</taxon>
        <taxon>Pseudomonadota</taxon>
        <taxon>Alphaproteobacteria</taxon>
        <taxon>Hyphomicrobiales</taxon>
        <taxon>Phyllobacteriaceae</taxon>
        <taxon>Mesorhizobium</taxon>
    </lineage>
</organism>
<proteinExistence type="predicted"/>
<accession>F7XZU5</accession>
<dbReference type="STRING" id="536019.Mesop_3717"/>
<dbReference type="RefSeq" id="WP_013894843.1">
    <property type="nucleotide sequence ID" value="NC_015675.1"/>
</dbReference>
<name>F7XZU5_MESOW</name>
<evidence type="ECO:0008006" key="3">
    <source>
        <dbReference type="Google" id="ProtNLM"/>
    </source>
</evidence>
<gene>
    <name evidence="1" type="ordered locus">Mesop_3717</name>
</gene>
<dbReference type="eggNOG" id="COG1896">
    <property type="taxonomic scope" value="Bacteria"/>
</dbReference>
<evidence type="ECO:0000313" key="2">
    <source>
        <dbReference type="Proteomes" id="UP000001623"/>
    </source>
</evidence>
<dbReference type="KEGG" id="mop:Mesop_3717"/>
<dbReference type="EMBL" id="CP002279">
    <property type="protein sequence ID" value="AEH88159.1"/>
    <property type="molecule type" value="Genomic_DNA"/>
</dbReference>
<reference evidence="1 2" key="1">
    <citation type="submission" date="2010-10" db="EMBL/GenBank/DDBJ databases">
        <title>Complete sequence of Mesorhizobium opportunistum WSM2075.</title>
        <authorList>
            <consortium name="US DOE Joint Genome Institute"/>
            <person name="Lucas S."/>
            <person name="Copeland A."/>
            <person name="Lapidus A."/>
            <person name="Cheng J.-F."/>
            <person name="Bruce D."/>
            <person name="Goodwin L."/>
            <person name="Pitluck S."/>
            <person name="Chertkov O."/>
            <person name="Misra M."/>
            <person name="Detter J.C."/>
            <person name="Han C."/>
            <person name="Tapia R."/>
            <person name="Land M."/>
            <person name="Hauser L."/>
            <person name="Kyrpides N."/>
            <person name="Ovchinnikova G."/>
            <person name="Mavrommatis K.M."/>
            <person name="Tiwari R.P."/>
            <person name="Howieson J.G."/>
            <person name="O'Hara G.W."/>
            <person name="Nandasena K.G."/>
            <person name="Woyke T."/>
        </authorList>
    </citation>
    <scope>NUCLEOTIDE SEQUENCE [LARGE SCALE GENOMIC DNA]</scope>
    <source>
        <strain evidence="2">LMG 24607 / HAMBI 3007 / WSM2075</strain>
    </source>
</reference>
<dbReference type="Proteomes" id="UP000001623">
    <property type="component" value="Chromosome"/>
</dbReference>
<sequence>MNETRDLMKMPSALRDADVFKQTITGRAFPLTGFTALDIDLHGDVAEGLARICRFGGAVPGNPYCVAQHCVVGADAAMEETRDANIAAYFLLHDAHEYVFGDMTTPVAKWLAVIADELYGGSAHGMVETLIATAKARLDMAIWRAAGMPPPGKTYRAAIADFDLRMLATEQRQLLIPAPKSWGARIDAAKPIAMRGRLSAWPVAKAAEAYRERLATLCPNARRV</sequence>
<protein>
    <recommendedName>
        <fullName evidence="3">Metal dependent phosphohydrolase</fullName>
    </recommendedName>
</protein>